<dbReference type="GO" id="GO:0003677">
    <property type="term" value="F:DNA binding"/>
    <property type="evidence" value="ECO:0007669"/>
    <property type="project" value="UniProtKB-KW"/>
</dbReference>
<gene>
    <name evidence="6" type="ORF">FB466_2534</name>
</gene>
<comment type="similarity">
    <text evidence="1">Belongs to the 'phage' integrase family.</text>
</comment>
<dbReference type="PANTHER" id="PTHR30349:SF64">
    <property type="entry name" value="PROPHAGE INTEGRASE INTD-RELATED"/>
    <property type="match status" value="1"/>
</dbReference>
<dbReference type="SUPFAM" id="SSF56349">
    <property type="entry name" value="DNA breaking-rejoining enzymes"/>
    <property type="match status" value="1"/>
</dbReference>
<dbReference type="AlphaFoldDB" id="A0A543HT99"/>
<dbReference type="GO" id="GO:0015074">
    <property type="term" value="P:DNA integration"/>
    <property type="evidence" value="ECO:0007669"/>
    <property type="project" value="InterPro"/>
</dbReference>
<dbReference type="OrthoDB" id="7476432at2"/>
<dbReference type="GO" id="GO:0006310">
    <property type="term" value="P:DNA recombination"/>
    <property type="evidence" value="ECO:0007669"/>
    <property type="project" value="UniProtKB-KW"/>
</dbReference>
<dbReference type="InterPro" id="IPR002104">
    <property type="entry name" value="Integrase_catalytic"/>
</dbReference>
<keyword evidence="7" id="KW-1185">Reference proteome</keyword>
<dbReference type="PANTHER" id="PTHR30349">
    <property type="entry name" value="PHAGE INTEGRASE-RELATED"/>
    <property type="match status" value="1"/>
</dbReference>
<organism evidence="6 7">
    <name type="scientific">Klugiella xanthotipulae</name>
    <dbReference type="NCBI Taxonomy" id="244735"/>
    <lineage>
        <taxon>Bacteria</taxon>
        <taxon>Bacillati</taxon>
        <taxon>Actinomycetota</taxon>
        <taxon>Actinomycetes</taxon>
        <taxon>Micrococcales</taxon>
        <taxon>Microbacteriaceae</taxon>
        <taxon>Klugiella</taxon>
    </lineage>
</organism>
<dbReference type="InterPro" id="IPR050090">
    <property type="entry name" value="Tyrosine_recombinase_XerCD"/>
</dbReference>
<accession>A0A543HT99</accession>
<evidence type="ECO:0000256" key="1">
    <source>
        <dbReference type="ARBA" id="ARBA00008857"/>
    </source>
</evidence>
<keyword evidence="3" id="KW-0233">DNA recombination</keyword>
<comment type="caution">
    <text evidence="6">The sequence shown here is derived from an EMBL/GenBank/DDBJ whole genome shotgun (WGS) entry which is preliminary data.</text>
</comment>
<sequence length="409" mass="44882">MPRKGEPFPKADPKPVPPIGVRISTDMERRSYGIRARARWTDPITKRRVIRSEIVPDEAAAQGFFDQLRNSAVTGMDTTMTLMEFVTSIGDRWARGLDPTSTGETYGIGLKLRVLPALGHLPVMQITAGIIDRTIDEWEQRYGASTIKNSIAPLVRVLDEAVRDGMLTINPAKNRAKRSLNRNAFRTQPAEQVSPRAHAIPDMKTLTKLAKACGRIDQSYSDFVMLAALLAARSSEVSGLQVGDVRFDTNIVVISRQTFPGKGGLVTKPTKSRKERRVPILEPLRPVVERLTAGKRPEDILLVGPKGGVLTTATVRDATNWDAIVAGLGLPDLTRHGLRHTGATWMADAGVPLHVLREILGHASIETTRGYLHPDDRHLASAAEQASAFLSRSGQKRRASRAVPSRRSI</sequence>
<evidence type="ECO:0000256" key="4">
    <source>
        <dbReference type="SAM" id="MobiDB-lite"/>
    </source>
</evidence>
<evidence type="ECO:0000313" key="6">
    <source>
        <dbReference type="EMBL" id="TQM61575.1"/>
    </source>
</evidence>
<evidence type="ECO:0000256" key="3">
    <source>
        <dbReference type="ARBA" id="ARBA00023172"/>
    </source>
</evidence>
<feature type="region of interest" description="Disordered" evidence="4">
    <location>
        <begin position="1"/>
        <end position="20"/>
    </location>
</feature>
<name>A0A543HT99_9MICO</name>
<dbReference type="PROSITE" id="PS51898">
    <property type="entry name" value="TYR_RECOMBINASE"/>
    <property type="match status" value="1"/>
</dbReference>
<dbReference type="Gene3D" id="1.10.150.130">
    <property type="match status" value="1"/>
</dbReference>
<keyword evidence="2" id="KW-0238">DNA-binding</keyword>
<reference evidence="6 7" key="1">
    <citation type="submission" date="2019-06" db="EMBL/GenBank/DDBJ databases">
        <title>Sequencing the genomes of 1000 actinobacteria strains.</title>
        <authorList>
            <person name="Klenk H.-P."/>
        </authorList>
    </citation>
    <scope>NUCLEOTIDE SEQUENCE [LARGE SCALE GENOMIC DNA]</scope>
    <source>
        <strain evidence="6 7">DSM 18031</strain>
    </source>
</reference>
<feature type="compositionally biased region" description="Basic and acidic residues" evidence="4">
    <location>
        <begin position="1"/>
        <end position="13"/>
    </location>
</feature>
<dbReference type="Pfam" id="PF00589">
    <property type="entry name" value="Phage_integrase"/>
    <property type="match status" value="1"/>
</dbReference>
<evidence type="ECO:0000256" key="2">
    <source>
        <dbReference type="ARBA" id="ARBA00023125"/>
    </source>
</evidence>
<dbReference type="InterPro" id="IPR011010">
    <property type="entry name" value="DNA_brk_join_enz"/>
</dbReference>
<proteinExistence type="inferred from homology"/>
<feature type="domain" description="Tyr recombinase" evidence="5">
    <location>
        <begin position="193"/>
        <end position="384"/>
    </location>
</feature>
<dbReference type="CDD" id="cd01189">
    <property type="entry name" value="INT_ICEBs1_C_like"/>
    <property type="match status" value="1"/>
</dbReference>
<dbReference type="Proteomes" id="UP000318331">
    <property type="component" value="Unassembled WGS sequence"/>
</dbReference>
<protein>
    <submittedName>
        <fullName evidence="6">Site-specific recombinase XerD</fullName>
    </submittedName>
</protein>
<dbReference type="EMBL" id="VFPN01000003">
    <property type="protein sequence ID" value="TQM61575.1"/>
    <property type="molecule type" value="Genomic_DNA"/>
</dbReference>
<evidence type="ECO:0000259" key="5">
    <source>
        <dbReference type="PROSITE" id="PS51898"/>
    </source>
</evidence>
<dbReference type="InterPro" id="IPR013762">
    <property type="entry name" value="Integrase-like_cat_sf"/>
</dbReference>
<feature type="region of interest" description="Disordered" evidence="4">
    <location>
        <begin position="386"/>
        <end position="409"/>
    </location>
</feature>
<dbReference type="Gene3D" id="1.10.443.10">
    <property type="entry name" value="Intergrase catalytic core"/>
    <property type="match status" value="1"/>
</dbReference>
<evidence type="ECO:0000313" key="7">
    <source>
        <dbReference type="Proteomes" id="UP000318331"/>
    </source>
</evidence>
<dbReference type="InterPro" id="IPR010998">
    <property type="entry name" value="Integrase_recombinase_N"/>
</dbReference>